<dbReference type="NCBIfam" id="TIGR00546">
    <property type="entry name" value="lnt"/>
    <property type="match status" value="1"/>
</dbReference>
<evidence type="ECO:0000256" key="1">
    <source>
        <dbReference type="ARBA" id="ARBA00004651"/>
    </source>
</evidence>
<dbReference type="GO" id="GO:0016410">
    <property type="term" value="F:N-acyltransferase activity"/>
    <property type="evidence" value="ECO:0007669"/>
    <property type="project" value="UniProtKB-UniRule"/>
</dbReference>
<dbReference type="GO" id="GO:0042158">
    <property type="term" value="P:lipoprotein biosynthetic process"/>
    <property type="evidence" value="ECO:0007669"/>
    <property type="project" value="UniProtKB-UniRule"/>
</dbReference>
<comment type="catalytic activity">
    <reaction evidence="8">
        <text>N-terminal S-1,2-diacyl-sn-glyceryl-L-cysteinyl-[lipoprotein] + a glycerophospholipid = N-acyl-S-1,2-diacyl-sn-glyceryl-L-cysteinyl-[lipoprotein] + a 2-acyl-sn-glycero-3-phospholipid + H(+)</text>
        <dbReference type="Rhea" id="RHEA:48228"/>
        <dbReference type="Rhea" id="RHEA-COMP:14681"/>
        <dbReference type="Rhea" id="RHEA-COMP:14684"/>
        <dbReference type="ChEBI" id="CHEBI:15378"/>
        <dbReference type="ChEBI" id="CHEBI:136912"/>
        <dbReference type="ChEBI" id="CHEBI:140656"/>
        <dbReference type="ChEBI" id="CHEBI:140657"/>
        <dbReference type="ChEBI" id="CHEBI:140660"/>
        <dbReference type="EC" id="2.3.1.269"/>
    </reaction>
</comment>
<keyword evidence="11" id="KW-0449">Lipoprotein</keyword>
<name>A0A2T1A0K1_9ACTN</name>
<dbReference type="EC" id="2.3.1.269" evidence="8"/>
<feature type="transmembrane region" description="Helical" evidence="8">
    <location>
        <begin position="28"/>
        <end position="45"/>
    </location>
</feature>
<evidence type="ECO:0000259" key="10">
    <source>
        <dbReference type="PROSITE" id="PS50263"/>
    </source>
</evidence>
<gene>
    <name evidence="8" type="primary">lnt</name>
    <name evidence="11" type="ORF">CLV47_1063</name>
</gene>
<feature type="transmembrane region" description="Helical" evidence="8">
    <location>
        <begin position="100"/>
        <end position="125"/>
    </location>
</feature>
<dbReference type="GO" id="GO:0005886">
    <property type="term" value="C:plasma membrane"/>
    <property type="evidence" value="ECO:0007669"/>
    <property type="project" value="UniProtKB-SubCell"/>
</dbReference>
<comment type="caution">
    <text evidence="11">The sequence shown here is derived from an EMBL/GenBank/DDBJ whole genome shotgun (WGS) entry which is preliminary data.</text>
</comment>
<dbReference type="InterPro" id="IPR036526">
    <property type="entry name" value="C-N_Hydrolase_sf"/>
</dbReference>
<dbReference type="Pfam" id="PF00795">
    <property type="entry name" value="CN_hydrolase"/>
    <property type="match status" value="1"/>
</dbReference>
<protein>
    <recommendedName>
        <fullName evidence="8">Apolipoprotein N-acyltransferase</fullName>
        <shortName evidence="8">ALP N-acyltransferase</shortName>
        <ecNumber evidence="8">2.3.1.269</ecNumber>
    </recommendedName>
</protein>
<feature type="transmembrane region" description="Helical" evidence="8">
    <location>
        <begin position="132"/>
        <end position="150"/>
    </location>
</feature>
<dbReference type="InterPro" id="IPR003010">
    <property type="entry name" value="C-N_Hydrolase"/>
</dbReference>
<feature type="transmembrane region" description="Helical" evidence="8">
    <location>
        <begin position="170"/>
        <end position="195"/>
    </location>
</feature>
<comment type="subcellular location">
    <subcellularLocation>
        <location evidence="1 8">Cell membrane</location>
        <topology evidence="1 8">Multi-pass membrane protein</topology>
    </subcellularLocation>
</comment>
<dbReference type="AlphaFoldDB" id="A0A2T1A0K1"/>
<evidence type="ECO:0000256" key="2">
    <source>
        <dbReference type="ARBA" id="ARBA00022475"/>
    </source>
</evidence>
<keyword evidence="7 8" id="KW-0012">Acyltransferase</keyword>
<dbReference type="SUPFAM" id="SSF56317">
    <property type="entry name" value="Carbon-nitrogen hydrolase"/>
    <property type="match status" value="1"/>
</dbReference>
<keyword evidence="12" id="KW-1185">Reference proteome</keyword>
<dbReference type="PANTHER" id="PTHR38686">
    <property type="entry name" value="APOLIPOPROTEIN N-ACYLTRANSFERASE"/>
    <property type="match status" value="1"/>
</dbReference>
<evidence type="ECO:0000256" key="5">
    <source>
        <dbReference type="ARBA" id="ARBA00022989"/>
    </source>
</evidence>
<dbReference type="HAMAP" id="MF_01148">
    <property type="entry name" value="Lnt"/>
    <property type="match status" value="1"/>
</dbReference>
<dbReference type="PROSITE" id="PS50263">
    <property type="entry name" value="CN_HYDROLASE"/>
    <property type="match status" value="1"/>
</dbReference>
<comment type="pathway">
    <text evidence="8">Protein modification; lipoprotein biosynthesis (N-acyl transfer).</text>
</comment>
<feature type="transmembrane region" description="Helical" evidence="8">
    <location>
        <begin position="74"/>
        <end position="94"/>
    </location>
</feature>
<evidence type="ECO:0000256" key="9">
    <source>
        <dbReference type="SAM" id="MobiDB-lite"/>
    </source>
</evidence>
<evidence type="ECO:0000256" key="4">
    <source>
        <dbReference type="ARBA" id="ARBA00022692"/>
    </source>
</evidence>
<evidence type="ECO:0000256" key="3">
    <source>
        <dbReference type="ARBA" id="ARBA00022679"/>
    </source>
</evidence>
<dbReference type="Gene3D" id="3.60.110.10">
    <property type="entry name" value="Carbon-nitrogen hydrolase"/>
    <property type="match status" value="1"/>
</dbReference>
<keyword evidence="2 8" id="KW-1003">Cell membrane</keyword>
<dbReference type="EMBL" id="PVUE01000006">
    <property type="protein sequence ID" value="PRZ42133.1"/>
    <property type="molecule type" value="Genomic_DNA"/>
</dbReference>
<feature type="domain" description="CN hydrolase" evidence="10">
    <location>
        <begin position="249"/>
        <end position="511"/>
    </location>
</feature>
<evidence type="ECO:0000256" key="6">
    <source>
        <dbReference type="ARBA" id="ARBA00023136"/>
    </source>
</evidence>
<evidence type="ECO:0000313" key="11">
    <source>
        <dbReference type="EMBL" id="PRZ42133.1"/>
    </source>
</evidence>
<feature type="transmembrane region" description="Helical" evidence="8">
    <location>
        <begin position="524"/>
        <end position="542"/>
    </location>
</feature>
<evidence type="ECO:0000256" key="7">
    <source>
        <dbReference type="ARBA" id="ARBA00023315"/>
    </source>
</evidence>
<comment type="function">
    <text evidence="8">Catalyzes the phospholipid dependent N-acylation of the N-terminal cysteine of apolipoprotein, the last step in lipoprotein maturation.</text>
</comment>
<comment type="similarity">
    <text evidence="8">Belongs to the CN hydrolase family. Apolipoprotein N-acyltransferase subfamily.</text>
</comment>
<keyword evidence="4 8" id="KW-0812">Transmembrane</keyword>
<keyword evidence="5 8" id="KW-1133">Transmembrane helix</keyword>
<dbReference type="PANTHER" id="PTHR38686:SF1">
    <property type="entry name" value="APOLIPOPROTEIN N-ACYLTRANSFERASE"/>
    <property type="match status" value="1"/>
</dbReference>
<evidence type="ECO:0000256" key="8">
    <source>
        <dbReference type="HAMAP-Rule" id="MF_01148"/>
    </source>
</evidence>
<evidence type="ECO:0000313" key="12">
    <source>
        <dbReference type="Proteomes" id="UP000237752"/>
    </source>
</evidence>
<proteinExistence type="inferred from homology"/>
<dbReference type="OrthoDB" id="9804277at2"/>
<dbReference type="Pfam" id="PF20154">
    <property type="entry name" value="LNT_N"/>
    <property type="match status" value="1"/>
</dbReference>
<dbReference type="UniPathway" id="UPA00666"/>
<sequence>MGRSTNDRSRWPIVNFCSSRKGSLVRRFIVAIVVAVAGGLLMALSFPPAGALRPLAVAGPLLLALSVRGLRARTAYLVAFVFGMAFFVPHIAWAGEFLGWLPWTALAVYQSVFVGFLGPALVAIFRLRVWPVWAACAWVGMEALRSRYLFGGFPWGRLGFSQDAGPFTPWVAYGGIPLLSAMVALCGFLLAEAWIRAQAGFRSTRRPNWRTTFTRPVLVVAGCALLIPLLGSLGWLTINSGSDSKVPTTVVAVIQGNVPREGLEFNAQRRAVLDNHVKETFKLAADIDSGKSPQPTVVLWPENSSDIDPFVNEDASTEIQAAADAVNAPILVGAVANGPGDHPLNMAVMWWPSNAAKPGPGQKYVKRHPAPFAEYIPYRSFFRKITPMVDEVRADFLAGKRVGTFNIARDGAKPFVLGDVICFEVAYDGLVADTVRDGAKILTVQTNNATFGHTNEAAQQFAMSRLRAIEFDRTVLSASTSGISGIILPDGTVIDKSGLYEPAKYVGTVPLMSTTTVAAWVGPWPEYLMCVAALCGIVIGFLRRPRTRRRSREKSADPVEMTAADAVVT</sequence>
<dbReference type="InterPro" id="IPR004563">
    <property type="entry name" value="Apolipo_AcylTrfase"/>
</dbReference>
<feature type="transmembrane region" description="Helical" evidence="8">
    <location>
        <begin position="216"/>
        <end position="238"/>
    </location>
</feature>
<reference evidence="11 12" key="1">
    <citation type="submission" date="2018-03" db="EMBL/GenBank/DDBJ databases">
        <title>Genomic Encyclopedia of Archaeal and Bacterial Type Strains, Phase II (KMG-II): from individual species to whole genera.</title>
        <authorList>
            <person name="Goeker M."/>
        </authorList>
    </citation>
    <scope>NUCLEOTIDE SEQUENCE [LARGE SCALE GENOMIC DNA]</scope>
    <source>
        <strain evidence="11 12">DSM 100065</strain>
    </source>
</reference>
<keyword evidence="3 8" id="KW-0808">Transferase</keyword>
<dbReference type="CDD" id="cd07571">
    <property type="entry name" value="ALP_N-acyl_transferase"/>
    <property type="match status" value="1"/>
</dbReference>
<feature type="transmembrane region" description="Helical" evidence="8">
    <location>
        <begin position="51"/>
        <end position="67"/>
    </location>
</feature>
<keyword evidence="6 8" id="KW-0472">Membrane</keyword>
<dbReference type="Proteomes" id="UP000237752">
    <property type="component" value="Unassembled WGS sequence"/>
</dbReference>
<dbReference type="InterPro" id="IPR045378">
    <property type="entry name" value="LNT_N"/>
</dbReference>
<accession>A0A2T1A0K1</accession>
<feature type="region of interest" description="Disordered" evidence="9">
    <location>
        <begin position="549"/>
        <end position="569"/>
    </location>
</feature>
<organism evidence="11 12">
    <name type="scientific">Antricoccus suffuscus</name>
    <dbReference type="NCBI Taxonomy" id="1629062"/>
    <lineage>
        <taxon>Bacteria</taxon>
        <taxon>Bacillati</taxon>
        <taxon>Actinomycetota</taxon>
        <taxon>Actinomycetes</taxon>
        <taxon>Geodermatophilales</taxon>
        <taxon>Antricoccaceae</taxon>
        <taxon>Antricoccus</taxon>
    </lineage>
</organism>